<comment type="caution">
    <text evidence="1">The sequence shown here is derived from an EMBL/GenBank/DDBJ whole genome shotgun (WGS) entry which is preliminary data.</text>
</comment>
<reference evidence="1 2" key="1">
    <citation type="journal article" date="2015" name="Int J Genomics">
        <title>Comparative Genomics Revealed Genetic Diversity and Species/Strain-Level Differences in Carbohydrate Metabolism of Three Probiotic Bifidobacterial Species.</title>
        <authorList>
            <person name="Odamaki T."/>
            <person name="Horigome A."/>
            <person name="Sugahara H."/>
            <person name="Hashikura N."/>
            <person name="Minami J."/>
            <person name="Xiao J.Z."/>
            <person name="Abe F."/>
        </authorList>
    </citation>
    <scope>NUCLEOTIDE SEQUENCE [LARGE SCALE GENOMIC DNA]</scope>
    <source>
        <strain evidence="1 2">MCC 1128</strain>
    </source>
</reference>
<name>A0A0L7B632_BIFBR</name>
<sequence length="316" mass="35041">MLSTMSYKLNGVALDTENCLVIVGSTLMPGISTRRTVTTVPGVSGTLNLGVPPVFEEREITLKVDAFTPKVYEESSRIMRLCSMPNLTLTRVKDGVEQSTRVELVSLTADDDSSHPNNLVSFTAKFAMPDVWWHEPEYWDRPLSLNKDGLVFPKPVTINKFWTRWSGEANNSTSLLADFITMWRGEANNSESLLFEGGIPGDGFWGDAPLTDIVFRFPSTVTSVSLTDPTSNTGISWTGAADNAKPLYIRPDIMRAWRSDYANSWTPTGTDVSTGLDYPAGGILQVWPDIYELYRLKVTATGATGDALMHVRRAWW</sequence>
<dbReference type="AlphaFoldDB" id="A0A0L7B632"/>
<gene>
    <name evidence="1" type="ORF">BBM1128_01830</name>
</gene>
<dbReference type="Proteomes" id="UP000037193">
    <property type="component" value="Unassembled WGS sequence"/>
</dbReference>
<dbReference type="RefSeq" id="WP_052789103.1">
    <property type="nucleotide sequence ID" value="NZ_AVQD01000003.1"/>
</dbReference>
<protein>
    <submittedName>
        <fullName evidence="1">Uncharacterized protein</fullName>
    </submittedName>
</protein>
<evidence type="ECO:0000313" key="2">
    <source>
        <dbReference type="Proteomes" id="UP000037193"/>
    </source>
</evidence>
<proteinExistence type="predicted"/>
<dbReference type="EMBL" id="AVQD01000003">
    <property type="protein sequence ID" value="KOA42932.1"/>
    <property type="molecule type" value="Genomic_DNA"/>
</dbReference>
<dbReference type="PATRIC" id="fig|1365965.3.peg.369"/>
<evidence type="ECO:0000313" key="1">
    <source>
        <dbReference type="EMBL" id="KOA42932.1"/>
    </source>
</evidence>
<organism evidence="1 2">
    <name type="scientific">Bifidobacterium breve MCC 1128</name>
    <dbReference type="NCBI Taxonomy" id="1365965"/>
    <lineage>
        <taxon>Bacteria</taxon>
        <taxon>Bacillati</taxon>
        <taxon>Actinomycetota</taxon>
        <taxon>Actinomycetes</taxon>
        <taxon>Bifidobacteriales</taxon>
        <taxon>Bifidobacteriaceae</taxon>
        <taxon>Bifidobacterium</taxon>
    </lineage>
</organism>
<accession>A0A0L7B632</accession>